<sequence>MAVETPRYATVLRDGDHELRDYPALVVAEVTVEGDQKTAANRGFRLLANYIFGGNRKRAEIAMTAPVAQQAVGEKIAMTAPVAQVPGAAGTWKVRFTMPSAWTLDTLPVPNDARVSLQRIEPARLAVRRFSGLARPEDVQAQSAALLAWVQARRLRPTGPVTLAQYNPPWTPWFLRRNEVMVEVAR</sequence>
<dbReference type="OrthoDB" id="2156220at2"/>
<dbReference type="EMBL" id="FQUK01000017">
    <property type="protein sequence ID" value="SHE84303.1"/>
    <property type="molecule type" value="Genomic_DNA"/>
</dbReference>
<reference evidence="2" key="1">
    <citation type="submission" date="2016-11" db="EMBL/GenBank/DDBJ databases">
        <authorList>
            <person name="Varghese N."/>
            <person name="Submissions S."/>
        </authorList>
    </citation>
    <scope>NUCLEOTIDE SEQUENCE [LARGE SCALE GENOMIC DNA]</scope>
    <source>
        <strain evidence="2">DSM 14834</strain>
    </source>
</reference>
<proteinExistence type="predicted"/>
<evidence type="ECO:0000313" key="1">
    <source>
        <dbReference type="EMBL" id="SHE84303.1"/>
    </source>
</evidence>
<dbReference type="SUPFAM" id="SSF55136">
    <property type="entry name" value="Probable bacterial effector-binding domain"/>
    <property type="match status" value="1"/>
</dbReference>
<dbReference type="Proteomes" id="UP000242857">
    <property type="component" value="Unassembled WGS sequence"/>
</dbReference>
<dbReference type="InterPro" id="IPR006917">
    <property type="entry name" value="SOUL_heme-bd"/>
</dbReference>
<protein>
    <submittedName>
        <fullName evidence="1">SOUL heme-binding protein</fullName>
    </submittedName>
</protein>
<organism evidence="1 2">
    <name type="scientific">Thermomonas hydrothermalis</name>
    <dbReference type="NCBI Taxonomy" id="213588"/>
    <lineage>
        <taxon>Bacteria</taxon>
        <taxon>Pseudomonadati</taxon>
        <taxon>Pseudomonadota</taxon>
        <taxon>Gammaproteobacteria</taxon>
        <taxon>Lysobacterales</taxon>
        <taxon>Lysobacteraceae</taxon>
        <taxon>Thermomonas</taxon>
    </lineage>
</organism>
<dbReference type="Pfam" id="PF04832">
    <property type="entry name" value="SOUL"/>
    <property type="match status" value="1"/>
</dbReference>
<name>A0A1M4WTC7_9GAMM</name>
<dbReference type="AlphaFoldDB" id="A0A1M4WTC7"/>
<dbReference type="Gene3D" id="3.20.80.10">
    <property type="entry name" value="Regulatory factor, effector binding domain"/>
    <property type="match status" value="1"/>
</dbReference>
<evidence type="ECO:0000313" key="2">
    <source>
        <dbReference type="Proteomes" id="UP000242857"/>
    </source>
</evidence>
<dbReference type="PANTHER" id="PTHR11220">
    <property type="entry name" value="HEME-BINDING PROTEIN-RELATED"/>
    <property type="match status" value="1"/>
</dbReference>
<accession>A0A1M4WTC7</accession>
<keyword evidence="2" id="KW-1185">Reference proteome</keyword>
<dbReference type="PANTHER" id="PTHR11220:SF58">
    <property type="entry name" value="SOUL HEME-BINDING FAMILY PROTEIN"/>
    <property type="match status" value="1"/>
</dbReference>
<gene>
    <name evidence="1" type="ORF">SAMN02745204_01246</name>
</gene>
<dbReference type="InterPro" id="IPR011256">
    <property type="entry name" value="Reg_factor_effector_dom_sf"/>
</dbReference>